<dbReference type="Pfam" id="PF18676">
    <property type="entry name" value="MBG_2"/>
    <property type="match status" value="3"/>
</dbReference>
<dbReference type="NCBIfam" id="TIGR04131">
    <property type="entry name" value="Bac_Flav_CTERM"/>
    <property type="match status" value="1"/>
</dbReference>
<dbReference type="Proteomes" id="UP000291117">
    <property type="component" value="Unassembled WGS sequence"/>
</dbReference>
<dbReference type="InterPro" id="IPR041286">
    <property type="entry name" value="MBG_2"/>
</dbReference>
<dbReference type="InterPro" id="IPR013783">
    <property type="entry name" value="Ig-like_fold"/>
</dbReference>
<accession>A0A4R0MIE2</accession>
<organism evidence="2 3">
    <name type="scientific">Pedobacter hiemivivus</name>
    <dbReference type="NCBI Taxonomy" id="2530454"/>
    <lineage>
        <taxon>Bacteria</taxon>
        <taxon>Pseudomonadati</taxon>
        <taxon>Bacteroidota</taxon>
        <taxon>Sphingobacteriia</taxon>
        <taxon>Sphingobacteriales</taxon>
        <taxon>Sphingobacteriaceae</taxon>
        <taxon>Pedobacter</taxon>
    </lineage>
</organism>
<name>A0A4R0MIE2_9SPHI</name>
<keyword evidence="3" id="KW-1185">Reference proteome</keyword>
<dbReference type="Gene3D" id="2.60.40.10">
    <property type="entry name" value="Immunoglobulins"/>
    <property type="match status" value="1"/>
</dbReference>
<comment type="caution">
    <text evidence="2">The sequence shown here is derived from an EMBL/GenBank/DDBJ whole genome shotgun (WGS) entry which is preliminary data.</text>
</comment>
<feature type="domain" description="MBG" evidence="1">
    <location>
        <begin position="368"/>
        <end position="438"/>
    </location>
</feature>
<feature type="domain" description="MBG" evidence="1">
    <location>
        <begin position="144"/>
        <end position="220"/>
    </location>
</feature>
<evidence type="ECO:0000313" key="3">
    <source>
        <dbReference type="Proteomes" id="UP000291117"/>
    </source>
</evidence>
<dbReference type="EMBL" id="SJSM01000030">
    <property type="protein sequence ID" value="TCC85852.1"/>
    <property type="molecule type" value="Genomic_DNA"/>
</dbReference>
<gene>
    <name evidence="2" type="ORF">EZ444_24670</name>
</gene>
<feature type="domain" description="MBG" evidence="1">
    <location>
        <begin position="444"/>
        <end position="519"/>
    </location>
</feature>
<dbReference type="Pfam" id="PF13585">
    <property type="entry name" value="CHU_C"/>
    <property type="match status" value="1"/>
</dbReference>
<dbReference type="Gene3D" id="3.30.160.710">
    <property type="match status" value="1"/>
</dbReference>
<evidence type="ECO:0000259" key="1">
    <source>
        <dbReference type="Pfam" id="PF18676"/>
    </source>
</evidence>
<dbReference type="OrthoDB" id="355609at2"/>
<proteinExistence type="predicted"/>
<dbReference type="AlphaFoldDB" id="A0A4R0MIE2"/>
<dbReference type="InterPro" id="IPR026341">
    <property type="entry name" value="T9SS_type_B"/>
</dbReference>
<sequence>MKKTRPEKIYHTKLVGILIIVLMFVYNSAAGEFYILNNPTSAFPSDDISGGGSRTYSYANSFWIRAYGWSDEEFSIQITNSSNPGVVALGGQNYNALGATRAKHYPLIFTGLGTTTITFSAIQNSNNAVLGTVTVTFTITASTLNITAQNKNKTYSSADPQFNYNVSGLRSGESATSIVSGSMLRAAGENVGTYAITPAATFTINSPNYNLGTITNGTFTINKANITGVSLSPQSYVYDGTAKSLSINGNLPAGTSLNYANNTLTNAGTQEVTASITGTNYNDLILKANLTINKAGITGITLSPQSYVYDGTAKSLSINGNLPAGTSLNYANNTLTNVGTQEVTASITGSNYNDLTLKTNIAVTKKIVTIIATAVSKVYGNSDPVLAYTSSEALITGNNFSGTIVRAAGENVGSYNITQGTLTAGGNYQINYTGASLTITKAILTVTANNAQMCQGTGLPVFTTSYSGFKYNDNESSLNTKAKVNTTAISSSPVGNYLLVPAETASGNYSFNYVNGTLSINALPVVVITSSRGNSISKGESLQLIATGGASYIWSSTKGATSGPNNAILTIRPEQTATYSVTASNANGCGQSTSITIEVRDDFEMVKANNILTPNNDGYNDVWMVDNIDMYANNEVKIFDKTGRLLYSKKGYDNTWDGTVNGGPLIENTYYYIIDFGTAKPKQKGYITLIRQQ</sequence>
<evidence type="ECO:0000313" key="2">
    <source>
        <dbReference type="EMBL" id="TCC85852.1"/>
    </source>
</evidence>
<protein>
    <submittedName>
        <fullName evidence="2">Gliding motility-associated C-terminal domain-containing protein</fullName>
    </submittedName>
</protein>
<reference evidence="2 3" key="1">
    <citation type="submission" date="2019-02" db="EMBL/GenBank/DDBJ databases">
        <title>Pedobacter sp. RP-3-8 sp. nov., isolated from Arctic soil.</title>
        <authorList>
            <person name="Dahal R.H."/>
        </authorList>
    </citation>
    <scope>NUCLEOTIDE SEQUENCE [LARGE SCALE GENOMIC DNA]</scope>
    <source>
        <strain evidence="2 3">RP-3-8</strain>
    </source>
</reference>